<dbReference type="AlphaFoldDB" id="A0A0B1P2L1"/>
<proteinExistence type="predicted"/>
<dbReference type="Gene3D" id="3.30.70.270">
    <property type="match status" value="1"/>
</dbReference>
<organism evidence="3 4">
    <name type="scientific">Uncinula necator</name>
    <name type="common">Grape powdery mildew</name>
    <dbReference type="NCBI Taxonomy" id="52586"/>
    <lineage>
        <taxon>Eukaryota</taxon>
        <taxon>Fungi</taxon>
        <taxon>Dikarya</taxon>
        <taxon>Ascomycota</taxon>
        <taxon>Pezizomycotina</taxon>
        <taxon>Leotiomycetes</taxon>
        <taxon>Erysiphales</taxon>
        <taxon>Erysiphaceae</taxon>
        <taxon>Erysiphe</taxon>
    </lineage>
</organism>
<dbReference type="STRING" id="52586.A0A0B1P2L1"/>
<evidence type="ECO:0000256" key="1">
    <source>
        <dbReference type="ARBA" id="ARBA00023268"/>
    </source>
</evidence>
<dbReference type="SUPFAM" id="SSF56672">
    <property type="entry name" value="DNA/RNA polymerases"/>
    <property type="match status" value="1"/>
</dbReference>
<dbReference type="InterPro" id="IPR043502">
    <property type="entry name" value="DNA/RNA_pol_sf"/>
</dbReference>
<feature type="domain" description="Reverse transcriptase/retrotransposon-derived protein RNase H-like" evidence="2">
    <location>
        <begin position="94"/>
        <end position="143"/>
    </location>
</feature>
<dbReference type="PANTHER" id="PTHR37984:SF5">
    <property type="entry name" value="PROTEIN NYNRIN-LIKE"/>
    <property type="match status" value="1"/>
</dbReference>
<name>A0A0B1P2L1_UNCNE</name>
<keyword evidence="1" id="KW-0511">Multifunctional enzyme</keyword>
<reference evidence="3 4" key="1">
    <citation type="journal article" date="2014" name="BMC Genomics">
        <title>Adaptive genomic structural variation in the grape powdery mildew pathogen, Erysiphe necator.</title>
        <authorList>
            <person name="Jones L."/>
            <person name="Riaz S."/>
            <person name="Morales-Cruz A."/>
            <person name="Amrine K.C."/>
            <person name="McGuire B."/>
            <person name="Gubler W.D."/>
            <person name="Walker M.A."/>
            <person name="Cantu D."/>
        </authorList>
    </citation>
    <scope>NUCLEOTIDE SEQUENCE [LARGE SCALE GENOMIC DNA]</scope>
    <source>
        <strain evidence="4">c</strain>
    </source>
</reference>
<accession>A0A0B1P2L1</accession>
<keyword evidence="4" id="KW-1185">Reference proteome</keyword>
<dbReference type="InterPro" id="IPR050951">
    <property type="entry name" value="Retrovirus_Pol_polyprotein"/>
</dbReference>
<dbReference type="Proteomes" id="UP000030854">
    <property type="component" value="Unassembled WGS sequence"/>
</dbReference>
<dbReference type="InterPro" id="IPR041577">
    <property type="entry name" value="RT_RNaseH_2"/>
</dbReference>
<dbReference type="InterPro" id="IPR043128">
    <property type="entry name" value="Rev_trsase/Diguanyl_cyclase"/>
</dbReference>
<dbReference type="Pfam" id="PF17919">
    <property type="entry name" value="RT_RNaseH_2"/>
    <property type="match status" value="1"/>
</dbReference>
<comment type="caution">
    <text evidence="3">The sequence shown here is derived from an EMBL/GenBank/DDBJ whole genome shotgun (WGS) entry which is preliminary data.</text>
</comment>
<gene>
    <name evidence="3" type="ORF">EV44_g3774</name>
</gene>
<dbReference type="GO" id="GO:0004519">
    <property type="term" value="F:endonuclease activity"/>
    <property type="evidence" value="ECO:0007669"/>
    <property type="project" value="UniProtKB-KW"/>
</dbReference>
<sequence length="145" mass="16385">MDDVPMHTAGDEDEHWEIVGSILKKLDKTGLCLDIEKCDFLCKQVKFLGSIVKAGRSVSVDSAKIKAICDWEAPTSESEYNGILIVRRFWKQTAQDMLWGGCLSQRDDQGTLKPVANFSKRLNSAEFNYPIQDKEMHAIVAYLNE</sequence>
<dbReference type="GO" id="GO:0003964">
    <property type="term" value="F:RNA-directed DNA polymerase activity"/>
    <property type="evidence" value="ECO:0007669"/>
    <property type="project" value="UniProtKB-KW"/>
</dbReference>
<protein>
    <recommendedName>
        <fullName evidence="2">Reverse transcriptase/retrotransposon-derived protein RNase H-like domain-containing protein</fullName>
    </recommendedName>
</protein>
<dbReference type="EMBL" id="JNVN01001728">
    <property type="protein sequence ID" value="KHJ32917.1"/>
    <property type="molecule type" value="Genomic_DNA"/>
</dbReference>
<dbReference type="GO" id="GO:0016787">
    <property type="term" value="F:hydrolase activity"/>
    <property type="evidence" value="ECO:0007669"/>
    <property type="project" value="UniProtKB-KW"/>
</dbReference>
<evidence type="ECO:0000259" key="2">
    <source>
        <dbReference type="Pfam" id="PF17919"/>
    </source>
</evidence>
<evidence type="ECO:0000313" key="3">
    <source>
        <dbReference type="EMBL" id="KHJ32917.1"/>
    </source>
</evidence>
<dbReference type="PANTHER" id="PTHR37984">
    <property type="entry name" value="PROTEIN CBG26694"/>
    <property type="match status" value="1"/>
</dbReference>
<dbReference type="HOGENOM" id="CLU_1788255_0_0_1"/>
<evidence type="ECO:0000313" key="4">
    <source>
        <dbReference type="Proteomes" id="UP000030854"/>
    </source>
</evidence>